<comment type="caution">
    <text evidence="1">The sequence shown here is derived from an EMBL/GenBank/DDBJ whole genome shotgun (WGS) entry which is preliminary data.</text>
</comment>
<dbReference type="STRING" id="888268.A0A1E5USI8"/>
<gene>
    <name evidence="1" type="ORF">BAE44_0023161</name>
</gene>
<dbReference type="AlphaFoldDB" id="A0A1E5USI8"/>
<protein>
    <submittedName>
        <fullName evidence="1">Uncharacterized protein</fullName>
    </submittedName>
</protein>
<evidence type="ECO:0000313" key="1">
    <source>
        <dbReference type="EMBL" id="OEL15820.1"/>
    </source>
</evidence>
<organism evidence="1 2">
    <name type="scientific">Dichanthelium oligosanthes</name>
    <dbReference type="NCBI Taxonomy" id="888268"/>
    <lineage>
        <taxon>Eukaryota</taxon>
        <taxon>Viridiplantae</taxon>
        <taxon>Streptophyta</taxon>
        <taxon>Embryophyta</taxon>
        <taxon>Tracheophyta</taxon>
        <taxon>Spermatophyta</taxon>
        <taxon>Magnoliopsida</taxon>
        <taxon>Liliopsida</taxon>
        <taxon>Poales</taxon>
        <taxon>Poaceae</taxon>
        <taxon>PACMAD clade</taxon>
        <taxon>Panicoideae</taxon>
        <taxon>Panicodae</taxon>
        <taxon>Paniceae</taxon>
        <taxon>Dichantheliinae</taxon>
        <taxon>Dichanthelium</taxon>
    </lineage>
</organism>
<sequence>MLPVAAARTNLTAGDVLKPPDYITSPSGDFAFGFRVHDSDPTKF</sequence>
<proteinExistence type="predicted"/>
<feature type="non-terminal residue" evidence="1">
    <location>
        <position position="44"/>
    </location>
</feature>
<reference evidence="1 2" key="1">
    <citation type="submission" date="2016-09" db="EMBL/GenBank/DDBJ databases">
        <title>The draft genome of Dichanthelium oligosanthes: A C3 panicoid grass species.</title>
        <authorList>
            <person name="Studer A.J."/>
            <person name="Schnable J.C."/>
            <person name="Brutnell T.P."/>
        </authorList>
    </citation>
    <scope>NUCLEOTIDE SEQUENCE [LARGE SCALE GENOMIC DNA]</scope>
    <source>
        <strain evidence="2">cv. Kellogg 1175</strain>
        <tissue evidence="1">Leaf</tissue>
    </source>
</reference>
<name>A0A1E5USI8_9POAL</name>
<accession>A0A1E5USI8</accession>
<keyword evidence="2" id="KW-1185">Reference proteome</keyword>
<dbReference type="OrthoDB" id="10469247at2759"/>
<dbReference type="Proteomes" id="UP000095767">
    <property type="component" value="Unassembled WGS sequence"/>
</dbReference>
<evidence type="ECO:0000313" key="2">
    <source>
        <dbReference type="Proteomes" id="UP000095767"/>
    </source>
</evidence>
<dbReference type="EMBL" id="LWDX02065363">
    <property type="protein sequence ID" value="OEL15820.1"/>
    <property type="molecule type" value="Genomic_DNA"/>
</dbReference>